<reference evidence="2" key="1">
    <citation type="submission" date="2019-03" db="EMBL/GenBank/DDBJ databases">
        <title>Improved annotation for the trematode Fasciola hepatica.</title>
        <authorList>
            <person name="Choi Y.-J."/>
            <person name="Martin J."/>
            <person name="Mitreva M."/>
        </authorList>
    </citation>
    <scope>NUCLEOTIDE SEQUENCE [LARGE SCALE GENOMIC DNA]</scope>
</reference>
<dbReference type="Proteomes" id="UP000230066">
    <property type="component" value="Unassembled WGS sequence"/>
</dbReference>
<evidence type="ECO:0000313" key="2">
    <source>
        <dbReference type="EMBL" id="THD18416.1"/>
    </source>
</evidence>
<sequence length="64" mass="7534">MHFLQVRASRIALALLWLAHHWKATQLPPLYPFLQVCFSRNSTMPNIVPSNVWTLPQRSVHRRT</sequence>
<name>A0A4E0QYH6_FASHE</name>
<dbReference type="AlphaFoldDB" id="A0A4E0QYH6"/>
<gene>
    <name evidence="2" type="ORF">D915_011125</name>
</gene>
<evidence type="ECO:0008006" key="4">
    <source>
        <dbReference type="Google" id="ProtNLM"/>
    </source>
</evidence>
<proteinExistence type="predicted"/>
<feature type="chain" id="PRO_5020041190" description="Secreted protein" evidence="1">
    <location>
        <begin position="25"/>
        <end position="64"/>
    </location>
</feature>
<comment type="caution">
    <text evidence="2">The sequence shown here is derived from an EMBL/GenBank/DDBJ whole genome shotgun (WGS) entry which is preliminary data.</text>
</comment>
<evidence type="ECO:0000256" key="1">
    <source>
        <dbReference type="SAM" id="SignalP"/>
    </source>
</evidence>
<organism evidence="2 3">
    <name type="scientific">Fasciola hepatica</name>
    <name type="common">Liver fluke</name>
    <dbReference type="NCBI Taxonomy" id="6192"/>
    <lineage>
        <taxon>Eukaryota</taxon>
        <taxon>Metazoa</taxon>
        <taxon>Spiralia</taxon>
        <taxon>Lophotrochozoa</taxon>
        <taxon>Platyhelminthes</taxon>
        <taxon>Trematoda</taxon>
        <taxon>Digenea</taxon>
        <taxon>Plagiorchiida</taxon>
        <taxon>Echinostomata</taxon>
        <taxon>Echinostomatoidea</taxon>
        <taxon>Fasciolidae</taxon>
        <taxon>Fasciola</taxon>
    </lineage>
</organism>
<keyword evidence="1" id="KW-0732">Signal</keyword>
<protein>
    <recommendedName>
        <fullName evidence="4">Secreted protein</fullName>
    </recommendedName>
</protein>
<keyword evidence="3" id="KW-1185">Reference proteome</keyword>
<evidence type="ECO:0000313" key="3">
    <source>
        <dbReference type="Proteomes" id="UP000230066"/>
    </source>
</evidence>
<dbReference type="EMBL" id="JXXN02012268">
    <property type="protein sequence ID" value="THD18416.1"/>
    <property type="molecule type" value="Genomic_DNA"/>
</dbReference>
<feature type="signal peptide" evidence="1">
    <location>
        <begin position="1"/>
        <end position="24"/>
    </location>
</feature>
<accession>A0A4E0QYH6</accession>